<dbReference type="AlphaFoldDB" id="A0A1Q2CQA3"/>
<keyword evidence="8" id="KW-1185">Reference proteome</keyword>
<dbReference type="EMBL" id="CP019606">
    <property type="protein sequence ID" value="AQP48293.1"/>
    <property type="molecule type" value="Genomic_DNA"/>
</dbReference>
<dbReference type="GO" id="GO:0005886">
    <property type="term" value="C:plasma membrane"/>
    <property type="evidence" value="ECO:0007669"/>
    <property type="project" value="UniProtKB-SubCell"/>
</dbReference>
<feature type="transmembrane region" description="Helical" evidence="5">
    <location>
        <begin position="294"/>
        <end position="312"/>
    </location>
</feature>
<dbReference type="Gene3D" id="1.20.1250.20">
    <property type="entry name" value="MFS general substrate transporter like domains"/>
    <property type="match status" value="2"/>
</dbReference>
<gene>
    <name evidence="7" type="ORF">BW730_13055</name>
</gene>
<dbReference type="InterPro" id="IPR020846">
    <property type="entry name" value="MFS_dom"/>
</dbReference>
<evidence type="ECO:0000256" key="4">
    <source>
        <dbReference type="ARBA" id="ARBA00023136"/>
    </source>
</evidence>
<dbReference type="InterPro" id="IPR011701">
    <property type="entry name" value="MFS"/>
</dbReference>
<name>A0A1Q2CQA3_9ACTN</name>
<evidence type="ECO:0000256" key="1">
    <source>
        <dbReference type="ARBA" id="ARBA00004651"/>
    </source>
</evidence>
<dbReference type="CDD" id="cd06174">
    <property type="entry name" value="MFS"/>
    <property type="match status" value="1"/>
</dbReference>
<feature type="transmembrane region" description="Helical" evidence="5">
    <location>
        <begin position="84"/>
        <end position="102"/>
    </location>
</feature>
<feature type="transmembrane region" description="Helical" evidence="5">
    <location>
        <begin position="175"/>
        <end position="193"/>
    </location>
</feature>
<keyword evidence="4 5" id="KW-0472">Membrane</keyword>
<dbReference type="STRING" id="1332264.BW730_13055"/>
<keyword evidence="2 5" id="KW-0812">Transmembrane</keyword>
<evidence type="ECO:0000256" key="5">
    <source>
        <dbReference type="SAM" id="Phobius"/>
    </source>
</evidence>
<feature type="transmembrane region" description="Helical" evidence="5">
    <location>
        <begin position="53"/>
        <end position="77"/>
    </location>
</feature>
<dbReference type="Proteomes" id="UP000188145">
    <property type="component" value="Chromosome"/>
</dbReference>
<evidence type="ECO:0000313" key="8">
    <source>
        <dbReference type="Proteomes" id="UP000188145"/>
    </source>
</evidence>
<feature type="transmembrane region" description="Helical" evidence="5">
    <location>
        <begin position="12"/>
        <end position="33"/>
    </location>
</feature>
<evidence type="ECO:0000313" key="7">
    <source>
        <dbReference type="EMBL" id="AQP48293.1"/>
    </source>
</evidence>
<dbReference type="GO" id="GO:0022857">
    <property type="term" value="F:transmembrane transporter activity"/>
    <property type="evidence" value="ECO:0007669"/>
    <property type="project" value="InterPro"/>
</dbReference>
<feature type="transmembrane region" description="Helical" evidence="5">
    <location>
        <begin position="108"/>
        <end position="128"/>
    </location>
</feature>
<evidence type="ECO:0000256" key="3">
    <source>
        <dbReference type="ARBA" id="ARBA00022989"/>
    </source>
</evidence>
<organism evidence="7 8">
    <name type="scientific">Tessaracoccus aquimaris</name>
    <dbReference type="NCBI Taxonomy" id="1332264"/>
    <lineage>
        <taxon>Bacteria</taxon>
        <taxon>Bacillati</taxon>
        <taxon>Actinomycetota</taxon>
        <taxon>Actinomycetes</taxon>
        <taxon>Propionibacteriales</taxon>
        <taxon>Propionibacteriaceae</taxon>
        <taxon>Tessaracoccus</taxon>
    </lineage>
</organism>
<comment type="subcellular location">
    <subcellularLocation>
        <location evidence="1">Cell membrane</location>
        <topology evidence="1">Multi-pass membrane protein</topology>
    </subcellularLocation>
</comment>
<evidence type="ECO:0000259" key="6">
    <source>
        <dbReference type="PROSITE" id="PS50850"/>
    </source>
</evidence>
<dbReference type="SUPFAM" id="SSF103473">
    <property type="entry name" value="MFS general substrate transporter"/>
    <property type="match status" value="1"/>
</dbReference>
<sequence length="445" mass="46979">MAREASVSDNRYGRAAWVVWGVGLFAYAVVVMHRTSLGVAGLEAAQHFGTTPGVISTFVVLQLATYALAQVPVGLLLDRFGSRALLTAGVLLAGVGQVLLAFADDLPLAYAARLLLGVGDACIFNSVLRLLPRWFDAKRVPILSQVTGMCSAIGQIAAVAVVLPLIQHLGWTNGLLIAASTCLLAALATVTFVRNAPRGEATAVVADPLREIPSNVLGVTKHPATQLGFWIHFTSGFSMNAFLFMWGMPYLIVGQGLTQLAASGLFTLLSVASMVAGPIIGALTARHPLRRSNLALIVIGALILSWAAVLLWPGKAPAPLLFLLIVVIAANGPSTGIGFDFPRTNLPVTRLGAANGVVIAGGFTGGTILILLMGIFLDWVSGGADYSAQDLRLAWALQAPFFVVGLAGILISRRRLRALMAEEGVIVPSWREVVERIRRNRGAGR</sequence>
<proteinExistence type="predicted"/>
<feature type="transmembrane region" description="Helical" evidence="5">
    <location>
        <begin position="318"/>
        <end position="339"/>
    </location>
</feature>
<dbReference type="InterPro" id="IPR036259">
    <property type="entry name" value="MFS_trans_sf"/>
</dbReference>
<evidence type="ECO:0000256" key="2">
    <source>
        <dbReference type="ARBA" id="ARBA00022692"/>
    </source>
</evidence>
<dbReference type="PROSITE" id="PS50850">
    <property type="entry name" value="MFS"/>
    <property type="match status" value="1"/>
</dbReference>
<feature type="transmembrane region" description="Helical" evidence="5">
    <location>
        <begin position="227"/>
        <end position="248"/>
    </location>
</feature>
<accession>A0A1Q2CQA3</accession>
<feature type="transmembrane region" description="Helical" evidence="5">
    <location>
        <begin position="140"/>
        <end position="163"/>
    </location>
</feature>
<dbReference type="PANTHER" id="PTHR11360">
    <property type="entry name" value="MONOCARBOXYLATE TRANSPORTER"/>
    <property type="match status" value="1"/>
</dbReference>
<feature type="transmembrane region" description="Helical" evidence="5">
    <location>
        <begin position="260"/>
        <end position="282"/>
    </location>
</feature>
<dbReference type="Pfam" id="PF07690">
    <property type="entry name" value="MFS_1"/>
    <property type="match status" value="1"/>
</dbReference>
<protein>
    <recommendedName>
        <fullName evidence="6">Major facilitator superfamily (MFS) profile domain-containing protein</fullName>
    </recommendedName>
</protein>
<keyword evidence="3 5" id="KW-1133">Transmembrane helix</keyword>
<feature type="domain" description="Major facilitator superfamily (MFS) profile" evidence="6">
    <location>
        <begin position="14"/>
        <end position="417"/>
    </location>
</feature>
<feature type="transmembrane region" description="Helical" evidence="5">
    <location>
        <begin position="393"/>
        <end position="411"/>
    </location>
</feature>
<reference evidence="8" key="1">
    <citation type="submission" date="2017-02" db="EMBL/GenBank/DDBJ databases">
        <title>Tessaracoccus aquaemaris sp. nov., isolated from the intestine of a Korean rockfish, Sebastes schlegelii, in a marine aquaculture pond.</title>
        <authorList>
            <person name="Tak E.J."/>
            <person name="Bae J.-W."/>
        </authorList>
    </citation>
    <scope>NUCLEOTIDE SEQUENCE [LARGE SCALE GENOMIC DNA]</scope>
    <source>
        <strain evidence="8">NSG39</strain>
    </source>
</reference>
<feature type="transmembrane region" description="Helical" evidence="5">
    <location>
        <begin position="351"/>
        <end position="373"/>
    </location>
</feature>
<dbReference type="KEGG" id="tes:BW730_13055"/>
<dbReference type="InterPro" id="IPR050327">
    <property type="entry name" value="Proton-linked_MCT"/>
</dbReference>